<dbReference type="InParanoid" id="Q8TIL9"/>
<feature type="transmembrane region" description="Helical" evidence="1">
    <location>
        <begin position="20"/>
        <end position="37"/>
    </location>
</feature>
<reference evidence="2 3" key="1">
    <citation type="journal article" date="2002" name="Genome Res.">
        <title>The genome of Methanosarcina acetivorans reveals extensive metabolic and physiological diversity.</title>
        <authorList>
            <person name="Galagan J.E."/>
            <person name="Nusbaum C."/>
            <person name="Roy A."/>
            <person name="Endrizzi M.G."/>
            <person name="Macdonald P."/>
            <person name="FitzHugh W."/>
            <person name="Calvo S."/>
            <person name="Engels R."/>
            <person name="Smirnov S."/>
            <person name="Atnoor D."/>
            <person name="Brown A."/>
            <person name="Allen N."/>
            <person name="Naylor J."/>
            <person name="Stange-Thomann N."/>
            <person name="DeArellano K."/>
            <person name="Johnson R."/>
            <person name="Linton L."/>
            <person name="McEwan P."/>
            <person name="McKernan K."/>
            <person name="Talamas J."/>
            <person name="Tirrell A."/>
            <person name="Ye W."/>
            <person name="Zimmer A."/>
            <person name="Barber R.D."/>
            <person name="Cann I."/>
            <person name="Graham D.E."/>
            <person name="Grahame D.A."/>
            <person name="Guss A."/>
            <person name="Hedderich R."/>
            <person name="Ingram-Smith C."/>
            <person name="Kuettner C.H."/>
            <person name="Krzycki J.A."/>
            <person name="Leigh J.A."/>
            <person name="Li W."/>
            <person name="Liu J."/>
            <person name="Mukhopadhyay B."/>
            <person name="Reeve J.N."/>
            <person name="Smith K."/>
            <person name="Springer T.A."/>
            <person name="Umayam L.A."/>
            <person name="White O."/>
            <person name="White R.H."/>
            <person name="de Macario E.C."/>
            <person name="Ferry J.G."/>
            <person name="Jarrell K.F."/>
            <person name="Jing H."/>
            <person name="Macario A.J.L."/>
            <person name="Paulsen I."/>
            <person name="Pritchett M."/>
            <person name="Sowers K.R."/>
            <person name="Swanson R.V."/>
            <person name="Zinder S.H."/>
            <person name="Lander E."/>
            <person name="Metcalf W.W."/>
            <person name="Birren B."/>
        </authorList>
    </citation>
    <scope>NUCLEOTIDE SEQUENCE [LARGE SCALE GENOMIC DNA]</scope>
    <source>
        <strain evidence="3">ATCC 35395 / DSM 2834 / JCM 12185 / C2A</strain>
    </source>
</reference>
<keyword evidence="1" id="KW-0472">Membrane</keyword>
<dbReference type="KEGG" id="mac:MA_4128"/>
<proteinExistence type="predicted"/>
<gene>
    <name evidence="2" type="ordered locus">MA_4128</name>
</gene>
<dbReference type="HOGENOM" id="CLU_2550213_0_0_2"/>
<keyword evidence="1" id="KW-1133">Transmembrane helix</keyword>
<evidence type="ECO:0000256" key="1">
    <source>
        <dbReference type="SAM" id="Phobius"/>
    </source>
</evidence>
<name>Q8TIL9_METAC</name>
<keyword evidence="1" id="KW-0812">Transmembrane</keyword>
<sequence length="82" mass="8842">MEFLKMNLIEEIKASDKTMLILALSALAGFAIMKVSAGFDTGVYIGLGIALTSAALAVYHRTKNKKVKADLQQSDIKPVKIS</sequence>
<organism evidence="2 3">
    <name type="scientific">Methanosarcina acetivorans (strain ATCC 35395 / DSM 2834 / JCM 12185 / C2A)</name>
    <dbReference type="NCBI Taxonomy" id="188937"/>
    <lineage>
        <taxon>Archaea</taxon>
        <taxon>Methanobacteriati</taxon>
        <taxon>Methanobacteriota</taxon>
        <taxon>Stenosarchaea group</taxon>
        <taxon>Methanomicrobia</taxon>
        <taxon>Methanosarcinales</taxon>
        <taxon>Methanosarcinaceae</taxon>
        <taxon>Methanosarcina</taxon>
    </lineage>
</organism>
<protein>
    <submittedName>
        <fullName evidence="2">Uncharacterized protein</fullName>
    </submittedName>
</protein>
<dbReference type="EMBL" id="AE010299">
    <property type="protein sequence ID" value="AAM07476.1"/>
    <property type="molecule type" value="Genomic_DNA"/>
</dbReference>
<dbReference type="AlphaFoldDB" id="Q8TIL9"/>
<accession>Q8TIL9</accession>
<feature type="transmembrane region" description="Helical" evidence="1">
    <location>
        <begin position="43"/>
        <end position="59"/>
    </location>
</feature>
<dbReference type="EnsemblBacteria" id="AAM07476">
    <property type="protein sequence ID" value="AAM07476"/>
    <property type="gene ID" value="MA_4128"/>
</dbReference>
<evidence type="ECO:0000313" key="3">
    <source>
        <dbReference type="Proteomes" id="UP000002487"/>
    </source>
</evidence>
<evidence type="ECO:0000313" key="2">
    <source>
        <dbReference type="EMBL" id="AAM07476.1"/>
    </source>
</evidence>
<dbReference type="Proteomes" id="UP000002487">
    <property type="component" value="Chromosome"/>
</dbReference>
<keyword evidence="3" id="KW-1185">Reference proteome</keyword>